<organism evidence="1">
    <name type="scientific">Ophidiomyces ophidiicola</name>
    <dbReference type="NCBI Taxonomy" id="1387563"/>
    <lineage>
        <taxon>Eukaryota</taxon>
        <taxon>Fungi</taxon>
        <taxon>Dikarya</taxon>
        <taxon>Ascomycota</taxon>
        <taxon>Pezizomycotina</taxon>
        <taxon>Eurotiomycetes</taxon>
        <taxon>Eurotiomycetidae</taxon>
        <taxon>Onygenales</taxon>
        <taxon>Onygenaceae</taxon>
        <taxon>Ophidiomyces</taxon>
    </lineage>
</organism>
<protein>
    <submittedName>
        <fullName evidence="1">Uncharacterized protein</fullName>
    </submittedName>
</protein>
<gene>
    <name evidence="1" type="ORF">LOY88_001197</name>
</gene>
<dbReference type="EMBL" id="JALBCA010000012">
    <property type="protein sequence ID" value="KAI2391373.1"/>
    <property type="molecule type" value="Genomic_DNA"/>
</dbReference>
<comment type="caution">
    <text evidence="1">The sequence shown here is derived from an EMBL/GenBank/DDBJ whole genome shotgun (WGS) entry which is preliminary data.</text>
</comment>
<reference evidence="1" key="1">
    <citation type="journal article" date="2022" name="bioRxiv">
        <title>Population genetic analysis of Ophidiomyces ophidiicola, the causative agent of snake fungal disease, indicates recent introductions to the USA.</title>
        <authorList>
            <person name="Ladner J.T."/>
            <person name="Palmer J.M."/>
            <person name="Ettinger C.L."/>
            <person name="Stajich J.E."/>
            <person name="Farrell T.M."/>
            <person name="Glorioso B.M."/>
            <person name="Lawson B."/>
            <person name="Price S.J."/>
            <person name="Stengle A.G."/>
            <person name="Grear D.A."/>
            <person name="Lorch J.M."/>
        </authorList>
    </citation>
    <scope>NUCLEOTIDE SEQUENCE</scope>
    <source>
        <strain evidence="1">NWHC 24266-5</strain>
    </source>
</reference>
<name>A0ACB8V2W4_9EURO</name>
<sequence length="326" mass="36741">MLNIPPLLLVTALALQISALPTEINDSGSMEINTRAAAPPVETIKVFWESPELSRMKPKRGVEVRQNTVSPDRRTILQKFKDLLRNTAIREPQPYVDVDRQVFKPNGQNCMKEVHACGEARLFRRKLLARLDGLTVHNSPFLESSIRNPGKNSPLPLSISKSNATLTRVTTGWSLDANLVVKAGEFSLNVVGKYSNTKEKSNTFTTSFASTLQCPPRHECRFETWTFFAKVQGGCRSEQWIQCFEHRRDGLVGDNMCRENSRWSRINEGFSPYEPAGTCKHLFDIQARTCKLPIEKCEVEFPLKSEDGTPLRQIVGIEVPLPADEL</sequence>
<proteinExistence type="predicted"/>
<accession>A0ACB8V2W4</accession>
<evidence type="ECO:0000313" key="1">
    <source>
        <dbReference type="EMBL" id="KAI2391373.1"/>
    </source>
</evidence>